<gene>
    <name evidence="4" type="ordered locus">Rru_A0232</name>
</gene>
<dbReference type="AlphaFoldDB" id="Q2RXV8"/>
<protein>
    <recommendedName>
        <fullName evidence="6">TIGR02302 family protein</fullName>
    </recommendedName>
</protein>
<sequence>MAPKSAKTAPRRPLPPLRRPARAMRGPWLRVSLGLAWLVLVWERLLRGFWPALAGTGIGLALALSGVTSLLPGWLHLALLIALILALGVAFGLGAWRFSWPTRGQAWRALEKNARQGHRPLTASADVLALGGEDPLSRALWRRHRNRMAAEARALRPSAPTPIMAGLDPHGLRVVPILLLAVALVAGHRDPGARLLAFLSPSVLPAHAPPTATVWLTPPDYTGQPPLRLDTAIEGAATSGQAAEDGAASPLSLPAGTALLALVHGRAEAGLVIAGERQTALTRLDDQTLRAETTVDSQGRLVVRAEGRILVDRPLAVIADAAPVIAFTQPPDTGPRWRLRTRLAASDDYALTAAGLTLRPIRQQPGDPEATMDLALPLAGSDRRSAEIVAFHDLTAHRWAGRAVEITPWATDGAGQRGEGPALRVVLPRRVFSHAVAQAIIAERDRVSDSLATYGEAVTGLDGIARHPDAFGGDPAVFLALRAARAHLAGRGEASDIDRVRALLWAAALRVEEGDASRANARLDALRERIDQALSGPIDQREMDQLLRETRAALQDLMRALAQTMPSAATLPPDMMAEMESTDLDDLLARMQEMNRLGAQDALRDMLANLDQMLQSLQAGAPSAEDMAAMERMGKAADALGRMRRDQNSLLDETFRENQTRSADLAPPPRPGDQGNGLVPPFDGPTIEGGLLSLPWLRQPSIQAPSDPSLPHQIPPSEPGGPGPKVGTRGGGAASPAPPPPQAGEAVADDLARRQKALTGRMEELLAEIAEMTGTLPADLGEAALTMDDAAAALDKGALQDAMTSQRRALELLSSGRQQAMAQMRQAIGSGMPMMMPMPGGGPGRMGADPLGRGGSGSPERVGLPSRPDAQRARDILDELRRRANDPERSRPEKDYLERLIPEY</sequence>
<feature type="region of interest" description="Disordered" evidence="2">
    <location>
        <begin position="839"/>
        <end position="904"/>
    </location>
</feature>
<keyword evidence="3" id="KW-1133">Transmembrane helix</keyword>
<feature type="coiled-coil region" evidence="1">
    <location>
        <begin position="509"/>
        <end position="536"/>
    </location>
</feature>
<evidence type="ECO:0000256" key="2">
    <source>
        <dbReference type="SAM" id="MobiDB-lite"/>
    </source>
</evidence>
<keyword evidence="5" id="KW-1185">Reference proteome</keyword>
<dbReference type="PATRIC" id="fig|269796.9.peg.285"/>
<keyword evidence="3" id="KW-0472">Membrane</keyword>
<dbReference type="EMBL" id="CP000230">
    <property type="protein sequence ID" value="ABC21037.1"/>
    <property type="molecule type" value="Genomic_DNA"/>
</dbReference>
<keyword evidence="3" id="KW-0812">Transmembrane</keyword>
<organism evidence="4 5">
    <name type="scientific">Rhodospirillum rubrum (strain ATCC 11170 / ATH 1.1.1 / DSM 467 / LMG 4362 / NCIMB 8255 / S1)</name>
    <dbReference type="NCBI Taxonomy" id="269796"/>
    <lineage>
        <taxon>Bacteria</taxon>
        <taxon>Pseudomonadati</taxon>
        <taxon>Pseudomonadota</taxon>
        <taxon>Alphaproteobacteria</taxon>
        <taxon>Rhodospirillales</taxon>
        <taxon>Rhodospirillaceae</taxon>
        <taxon>Rhodospirillum</taxon>
    </lineage>
</organism>
<feature type="transmembrane region" description="Helical" evidence="3">
    <location>
        <begin position="78"/>
        <end position="98"/>
    </location>
</feature>
<dbReference type="Pfam" id="PF13779">
    <property type="entry name" value="DUF4175"/>
    <property type="match status" value="1"/>
</dbReference>
<dbReference type="STRING" id="269796.Rru_A0232"/>
<keyword evidence="1" id="KW-0175">Coiled coil</keyword>
<evidence type="ECO:0008006" key="6">
    <source>
        <dbReference type="Google" id="ProtNLM"/>
    </source>
</evidence>
<dbReference type="eggNOG" id="COG1511">
    <property type="taxonomic scope" value="Bacteria"/>
</dbReference>
<evidence type="ECO:0000313" key="4">
    <source>
        <dbReference type="EMBL" id="ABC21037.1"/>
    </source>
</evidence>
<accession>Q2RXV8</accession>
<name>Q2RXV8_RHORT</name>
<dbReference type="PhylomeDB" id="Q2RXV8"/>
<dbReference type="EnsemblBacteria" id="ABC21037">
    <property type="protein sequence ID" value="ABC21037"/>
    <property type="gene ID" value="Rru_A0232"/>
</dbReference>
<feature type="compositionally biased region" description="Pro residues" evidence="2">
    <location>
        <begin position="713"/>
        <end position="722"/>
    </location>
</feature>
<evidence type="ECO:0000256" key="1">
    <source>
        <dbReference type="SAM" id="Coils"/>
    </source>
</evidence>
<dbReference type="KEGG" id="rru:Rru_A0232"/>
<feature type="compositionally biased region" description="Basic and acidic residues" evidence="2">
    <location>
        <begin position="869"/>
        <end position="904"/>
    </location>
</feature>
<dbReference type="HOGENOM" id="CLU_015405_0_0_5"/>
<evidence type="ECO:0000313" key="5">
    <source>
        <dbReference type="Proteomes" id="UP000001929"/>
    </source>
</evidence>
<feature type="region of interest" description="Disordered" evidence="2">
    <location>
        <begin position="659"/>
        <end position="748"/>
    </location>
</feature>
<dbReference type="InterPro" id="IPR012683">
    <property type="entry name" value="CHP02302_TM"/>
</dbReference>
<dbReference type="Proteomes" id="UP000001929">
    <property type="component" value="Chromosome"/>
</dbReference>
<proteinExistence type="predicted"/>
<evidence type="ECO:0000256" key="3">
    <source>
        <dbReference type="SAM" id="Phobius"/>
    </source>
</evidence>
<reference evidence="4 5" key="1">
    <citation type="journal article" date="2011" name="Stand. Genomic Sci.">
        <title>Complete genome sequence of Rhodospirillum rubrum type strain (S1).</title>
        <authorList>
            <person name="Munk A.C."/>
            <person name="Copeland A."/>
            <person name="Lucas S."/>
            <person name="Lapidus A."/>
            <person name="Del Rio T.G."/>
            <person name="Barry K."/>
            <person name="Detter J.C."/>
            <person name="Hammon N."/>
            <person name="Israni S."/>
            <person name="Pitluck S."/>
            <person name="Brettin T."/>
            <person name="Bruce D."/>
            <person name="Han C."/>
            <person name="Tapia R."/>
            <person name="Gilna P."/>
            <person name="Schmutz J."/>
            <person name="Larimer F."/>
            <person name="Land M."/>
            <person name="Kyrpides N.C."/>
            <person name="Mavromatis K."/>
            <person name="Richardson P."/>
            <person name="Rohde M."/>
            <person name="Goker M."/>
            <person name="Klenk H.P."/>
            <person name="Zhang Y."/>
            <person name="Roberts G.P."/>
            <person name="Reslewic S."/>
            <person name="Schwartz D.C."/>
        </authorList>
    </citation>
    <scope>NUCLEOTIDE SEQUENCE [LARGE SCALE GENOMIC DNA]</scope>
    <source>
        <strain evidence="5">ATCC 11170 / ATH 1.1.1 / DSM 467 / LMG 4362 / NCIMB 8255 / S1</strain>
    </source>
</reference>